<dbReference type="EMBL" id="JAJTND010000004">
    <property type="protein sequence ID" value="MCE3533142.1"/>
    <property type="molecule type" value="Genomic_DNA"/>
</dbReference>
<sequence length="284" mass="32602">MARNRMIKPEFWTSEQILNCSPMARLLFIGILNYADDNGIHPASAKTLKAEIFPADDIPIEAIKGFVNELIQQSLLREYAVNDKSFWLITGWKTHQKIERPKYRYPLPQSDLINLTNGDKLPTLQQTFDEDSAISRRSVVDKSTTTHRSIDSENKIREMKIKNICGVETPPVCVSTYSSDACRQIFKYWQSVMNHPRAKLDSKRKRVIEKALKLGFTIDEVKQSIDGCKNTPFNMGQNDRQQIYDDITLILRDAEHIERFITNANKQVIEQSAKVSKDLRAGVL</sequence>
<organism evidence="1 2">
    <name type="scientific">Legionella resiliens</name>
    <dbReference type="NCBI Taxonomy" id="2905958"/>
    <lineage>
        <taxon>Bacteria</taxon>
        <taxon>Pseudomonadati</taxon>
        <taxon>Pseudomonadota</taxon>
        <taxon>Gammaproteobacteria</taxon>
        <taxon>Legionellales</taxon>
        <taxon>Legionellaceae</taxon>
        <taxon>Legionella</taxon>
    </lineage>
</organism>
<evidence type="ECO:0000313" key="1">
    <source>
        <dbReference type="EMBL" id="MCE3533142.1"/>
    </source>
</evidence>
<keyword evidence="2" id="KW-1185">Reference proteome</keyword>
<accession>A0ABS8X7A1</accession>
<dbReference type="RefSeq" id="WP_232891053.1">
    <property type="nucleotide sequence ID" value="NZ_JAJSPM010000008.1"/>
</dbReference>
<comment type="caution">
    <text evidence="1">The sequence shown here is derived from an EMBL/GenBank/DDBJ whole genome shotgun (WGS) entry which is preliminary data.</text>
</comment>
<protein>
    <submittedName>
        <fullName evidence="1">Uncharacterized protein</fullName>
    </submittedName>
</protein>
<name>A0ABS8X7A1_9GAMM</name>
<evidence type="ECO:0000313" key="2">
    <source>
        <dbReference type="Proteomes" id="UP001320170"/>
    </source>
</evidence>
<reference evidence="1 2" key="1">
    <citation type="journal article" date="2024" name="Pathogens">
        <title>Characterization of a Novel Species of Legionella Isolated from a Healthcare Facility: Legionella resiliens sp. nov.</title>
        <authorList>
            <person name="Cristino S."/>
            <person name="Pascale M.R."/>
            <person name="Marino F."/>
            <person name="Derelitto C."/>
            <person name="Salaris S."/>
            <person name="Orsini M."/>
            <person name="Squarzoni S."/>
            <person name="Grottola A."/>
            <person name="Girolamini L."/>
        </authorList>
    </citation>
    <scope>NUCLEOTIDE SEQUENCE [LARGE SCALE GENOMIC DNA]</scope>
    <source>
        <strain evidence="1 2">8cVS16</strain>
    </source>
</reference>
<dbReference type="Proteomes" id="UP001320170">
    <property type="component" value="Unassembled WGS sequence"/>
</dbReference>
<proteinExistence type="predicted"/>
<gene>
    <name evidence="1" type="ORF">LXO92_12200</name>
</gene>